<dbReference type="Proteomes" id="UP001549099">
    <property type="component" value="Unassembled WGS sequence"/>
</dbReference>
<dbReference type="Pfam" id="PF16933">
    <property type="entry name" value="PelG"/>
    <property type="match status" value="1"/>
</dbReference>
<feature type="transmembrane region" description="Helical" evidence="1">
    <location>
        <begin position="23"/>
        <end position="45"/>
    </location>
</feature>
<dbReference type="EMBL" id="JBEPLW010000028">
    <property type="protein sequence ID" value="MET3576617.1"/>
    <property type="molecule type" value="Genomic_DNA"/>
</dbReference>
<feature type="transmembrane region" description="Helical" evidence="1">
    <location>
        <begin position="427"/>
        <end position="444"/>
    </location>
</feature>
<dbReference type="InterPro" id="IPR031617">
    <property type="entry name" value="PelG"/>
</dbReference>
<feature type="transmembrane region" description="Helical" evidence="1">
    <location>
        <begin position="134"/>
        <end position="155"/>
    </location>
</feature>
<keyword evidence="1" id="KW-0472">Membrane</keyword>
<evidence type="ECO:0000313" key="2">
    <source>
        <dbReference type="EMBL" id="MET3576617.1"/>
    </source>
</evidence>
<reference evidence="2 3" key="1">
    <citation type="submission" date="2024-06" db="EMBL/GenBank/DDBJ databases">
        <title>Genomic Encyclopedia of Type Strains, Phase IV (KMG-IV): sequencing the most valuable type-strain genomes for metagenomic binning, comparative biology and taxonomic classification.</title>
        <authorList>
            <person name="Goeker M."/>
        </authorList>
    </citation>
    <scope>NUCLEOTIDE SEQUENCE [LARGE SCALE GENOMIC DNA]</scope>
    <source>
        <strain evidence="2 3">DSM 26128</strain>
    </source>
</reference>
<feature type="transmembrane region" description="Helical" evidence="1">
    <location>
        <begin position="347"/>
        <end position="364"/>
    </location>
</feature>
<accession>A0ABV2GEG8</accession>
<feature type="transmembrane region" description="Helical" evidence="1">
    <location>
        <begin position="162"/>
        <end position="182"/>
    </location>
</feature>
<evidence type="ECO:0000313" key="3">
    <source>
        <dbReference type="Proteomes" id="UP001549099"/>
    </source>
</evidence>
<keyword evidence="1" id="KW-1133">Transmembrane helix</keyword>
<comment type="caution">
    <text evidence="2">The sequence shown here is derived from an EMBL/GenBank/DDBJ whole genome shotgun (WGS) entry which is preliminary data.</text>
</comment>
<feature type="transmembrane region" description="Helical" evidence="1">
    <location>
        <begin position="194"/>
        <end position="216"/>
    </location>
</feature>
<keyword evidence="3" id="KW-1185">Reference proteome</keyword>
<proteinExistence type="predicted"/>
<protein>
    <submittedName>
        <fullName evidence="2">Membrane protein</fullName>
    </submittedName>
</protein>
<feature type="transmembrane region" description="Helical" evidence="1">
    <location>
        <begin position="236"/>
        <end position="260"/>
    </location>
</feature>
<gene>
    <name evidence="2" type="ORF">ABID49_002546</name>
</gene>
<sequence length="484" mass="54699">MAGIGFQLQKMFKDDHFSSNAKAYGYTAMVTAGPWLVVLATLLIIQRILPFSKTADFDGRLVVASISYCFIFSQIIFGALQLIVTRYVSDRLYERDTKSLFSVFLGALIVQGAAALLLWLVFCLWSVLPGMYNLLLLFLFMSLLIIWTQSVFLTAAKQYMTIVRAFVTGGATAVLLTILLSITTIPDRPFLYEGLVVLAFLAGMMVTALFLSRMLIGMFPEWGTRDLFKFLSYIDVFPHLMWTGLLYNAGLWVCNIMIWFGAGSTLIAGTFKVHLQYDTAIFLAYLTIIPTYMFFVVSIETRFYEKYKRYYGLINNGGSLGAIEQAMKDMQGTLAGEIKRLIRNQSIVTFAAILLTVLLFFNYGHDSDFLFMRLFGYVGAFSNALLLVNILLMLYFEDRKGAFRSAVIFFIMNAVLTYILLPTGESNYGLSFATGSSIAFIYSLNRLMNLMDSIEYHVFTPTQPKGAAGFFTRWSVRLSERFNQ</sequence>
<dbReference type="RefSeq" id="WP_354198817.1">
    <property type="nucleotide sequence ID" value="NZ_JBEPLW010000028.1"/>
</dbReference>
<name>A0ABV2GEG8_9BACL</name>
<evidence type="ECO:0000256" key="1">
    <source>
        <dbReference type="SAM" id="Phobius"/>
    </source>
</evidence>
<feature type="transmembrane region" description="Helical" evidence="1">
    <location>
        <begin position="402"/>
        <end position="421"/>
    </location>
</feature>
<organism evidence="2 3">
    <name type="scientific">Bhargavaea ullalensis</name>
    <dbReference type="NCBI Taxonomy" id="1265685"/>
    <lineage>
        <taxon>Bacteria</taxon>
        <taxon>Bacillati</taxon>
        <taxon>Bacillota</taxon>
        <taxon>Bacilli</taxon>
        <taxon>Bacillales</taxon>
        <taxon>Caryophanaceae</taxon>
        <taxon>Bhargavaea</taxon>
    </lineage>
</organism>
<feature type="transmembrane region" description="Helical" evidence="1">
    <location>
        <begin position="65"/>
        <end position="88"/>
    </location>
</feature>
<feature type="transmembrane region" description="Helical" evidence="1">
    <location>
        <begin position="100"/>
        <end position="128"/>
    </location>
</feature>
<keyword evidence="1" id="KW-0812">Transmembrane</keyword>
<feature type="transmembrane region" description="Helical" evidence="1">
    <location>
        <begin position="280"/>
        <end position="299"/>
    </location>
</feature>
<feature type="transmembrane region" description="Helical" evidence="1">
    <location>
        <begin position="370"/>
        <end position="395"/>
    </location>
</feature>